<dbReference type="SMART" id="SM00367">
    <property type="entry name" value="LRR_CC"/>
    <property type="match status" value="11"/>
</dbReference>
<organism evidence="2 3">
    <name type="scientific">Acorus calamus</name>
    <name type="common">Sweet flag</name>
    <dbReference type="NCBI Taxonomy" id="4465"/>
    <lineage>
        <taxon>Eukaryota</taxon>
        <taxon>Viridiplantae</taxon>
        <taxon>Streptophyta</taxon>
        <taxon>Embryophyta</taxon>
        <taxon>Tracheophyta</taxon>
        <taxon>Spermatophyta</taxon>
        <taxon>Magnoliopsida</taxon>
        <taxon>Liliopsida</taxon>
        <taxon>Acoraceae</taxon>
        <taxon>Acorus</taxon>
    </lineage>
</organism>
<dbReference type="SUPFAM" id="SSF81383">
    <property type="entry name" value="F-box domain"/>
    <property type="match status" value="1"/>
</dbReference>
<dbReference type="InterPro" id="IPR001611">
    <property type="entry name" value="Leu-rich_rpt"/>
</dbReference>
<dbReference type="CDD" id="cd22159">
    <property type="entry name" value="F-box_AtTIR1-like"/>
    <property type="match status" value="1"/>
</dbReference>
<dbReference type="Proteomes" id="UP001180020">
    <property type="component" value="Unassembled WGS sequence"/>
</dbReference>
<evidence type="ECO:0000259" key="1">
    <source>
        <dbReference type="Pfam" id="PF25372"/>
    </source>
</evidence>
<dbReference type="Gene3D" id="3.80.10.10">
    <property type="entry name" value="Ribonuclease Inhibitor"/>
    <property type="match status" value="3"/>
</dbReference>
<dbReference type="PANTHER" id="PTHR13318">
    <property type="entry name" value="PARTNER OF PAIRED, ISOFORM B-RELATED"/>
    <property type="match status" value="1"/>
</dbReference>
<sequence>MSSSKVTNSEEGPPRGVCINDALTDDELRAILSRLPGDADRDVFGLVCKRWLRVQSSDRRRLCVRAGSSMLRRMADRFTGIVELDLSQSASRSYYPGVTDSDLSIIAGGFRQLRILKLQNCKGITDAGLIALASGLPSLQSLDLTNCRKLTIKGLVAIAEWCCKLRSLNLTGCRSITDMLLETLSKSCSHLEELGLSGCSNITDSGLSVLVDGCHHIKLLDVSKCSKIGDIGVSKVAKTCNSSLNTLKLLDCHKIGDDSIYSLSASCPNLDTLVIGGCQNISDESIKSLVHSCSESLRQLRMDWCLNISDSSLSCVFSNCRNIAALDISCCDTVTDAAFLGLKRGGYRSSLKVLRASNCPRITVSAISLILEFCDSLEHLDVRSCPQITEVSCSEAGLQFPEGCKINFNGSLTEANVMVDVFF</sequence>
<dbReference type="GO" id="GO:0031146">
    <property type="term" value="P:SCF-dependent proteasomal ubiquitin-dependent protein catabolic process"/>
    <property type="evidence" value="ECO:0007669"/>
    <property type="project" value="TreeGrafter"/>
</dbReference>
<dbReference type="AlphaFoldDB" id="A0AAV9DZ05"/>
<dbReference type="Pfam" id="PF25372">
    <property type="entry name" value="DUF7885"/>
    <property type="match status" value="1"/>
</dbReference>
<dbReference type="InterPro" id="IPR032675">
    <property type="entry name" value="LRR_dom_sf"/>
</dbReference>
<dbReference type="Pfam" id="PF13516">
    <property type="entry name" value="LRR_6"/>
    <property type="match status" value="3"/>
</dbReference>
<evidence type="ECO:0000313" key="3">
    <source>
        <dbReference type="Proteomes" id="UP001180020"/>
    </source>
</evidence>
<reference evidence="2" key="2">
    <citation type="submission" date="2023-06" db="EMBL/GenBank/DDBJ databases">
        <authorList>
            <person name="Ma L."/>
            <person name="Liu K.-W."/>
            <person name="Li Z."/>
            <person name="Hsiao Y.-Y."/>
            <person name="Qi Y."/>
            <person name="Fu T."/>
            <person name="Tang G."/>
            <person name="Zhang D."/>
            <person name="Sun W.-H."/>
            <person name="Liu D.-K."/>
            <person name="Li Y."/>
            <person name="Chen G.-Z."/>
            <person name="Liu X.-D."/>
            <person name="Liao X.-Y."/>
            <person name="Jiang Y.-T."/>
            <person name="Yu X."/>
            <person name="Hao Y."/>
            <person name="Huang J."/>
            <person name="Zhao X.-W."/>
            <person name="Ke S."/>
            <person name="Chen Y.-Y."/>
            <person name="Wu W.-L."/>
            <person name="Hsu J.-L."/>
            <person name="Lin Y.-F."/>
            <person name="Huang M.-D."/>
            <person name="Li C.-Y."/>
            <person name="Huang L."/>
            <person name="Wang Z.-W."/>
            <person name="Zhao X."/>
            <person name="Zhong W.-Y."/>
            <person name="Peng D.-H."/>
            <person name="Ahmad S."/>
            <person name="Lan S."/>
            <person name="Zhang J.-S."/>
            <person name="Tsai W.-C."/>
            <person name="Van De Peer Y."/>
            <person name="Liu Z.-J."/>
        </authorList>
    </citation>
    <scope>NUCLEOTIDE SEQUENCE</scope>
    <source>
        <strain evidence="2">CP</strain>
        <tissue evidence="2">Leaves</tissue>
    </source>
</reference>
<dbReference type="EMBL" id="JAUJYO010000011">
    <property type="protein sequence ID" value="KAK1305272.1"/>
    <property type="molecule type" value="Genomic_DNA"/>
</dbReference>
<evidence type="ECO:0000313" key="2">
    <source>
        <dbReference type="EMBL" id="KAK1305272.1"/>
    </source>
</evidence>
<dbReference type="SUPFAM" id="SSF52047">
    <property type="entry name" value="RNI-like"/>
    <property type="match status" value="1"/>
</dbReference>
<dbReference type="InterPro" id="IPR036047">
    <property type="entry name" value="F-box-like_dom_sf"/>
</dbReference>
<accession>A0AAV9DZ05</accession>
<dbReference type="PANTHER" id="PTHR13318:SF75">
    <property type="entry name" value="COI1 F-BOX DOMAIN-CONTAINING PROTEIN"/>
    <property type="match status" value="1"/>
</dbReference>
<gene>
    <name evidence="2" type="ORF">QJS10_CPB11g02329</name>
</gene>
<dbReference type="InterPro" id="IPR057207">
    <property type="entry name" value="FBXL15_LRR"/>
</dbReference>
<dbReference type="InterPro" id="IPR006553">
    <property type="entry name" value="Leu-rich_rpt_Cys-con_subtyp"/>
</dbReference>
<proteinExistence type="predicted"/>
<dbReference type="GO" id="GO:0019005">
    <property type="term" value="C:SCF ubiquitin ligase complex"/>
    <property type="evidence" value="ECO:0007669"/>
    <property type="project" value="TreeGrafter"/>
</dbReference>
<protein>
    <recommendedName>
        <fullName evidence="1">F-box/LRR-repeat protein 15-like leucin rich repeat domain-containing protein</fullName>
    </recommendedName>
</protein>
<dbReference type="SMART" id="SM00368">
    <property type="entry name" value="LRR_RI"/>
    <property type="match status" value="2"/>
</dbReference>
<comment type="caution">
    <text evidence="2">The sequence shown here is derived from an EMBL/GenBank/DDBJ whole genome shotgun (WGS) entry which is preliminary data.</text>
</comment>
<feature type="domain" description="F-box/LRR-repeat protein 15-like leucin rich repeat" evidence="1">
    <location>
        <begin position="184"/>
        <end position="397"/>
    </location>
</feature>
<name>A0AAV9DZ05_ACOCL</name>
<keyword evidence="3" id="KW-1185">Reference proteome</keyword>
<reference evidence="2" key="1">
    <citation type="journal article" date="2023" name="Nat. Commun.">
        <title>Diploid and tetraploid genomes of Acorus and the evolution of monocots.</title>
        <authorList>
            <person name="Ma L."/>
            <person name="Liu K.W."/>
            <person name="Li Z."/>
            <person name="Hsiao Y.Y."/>
            <person name="Qi Y."/>
            <person name="Fu T."/>
            <person name="Tang G.D."/>
            <person name="Zhang D."/>
            <person name="Sun W.H."/>
            <person name="Liu D.K."/>
            <person name="Li Y."/>
            <person name="Chen G.Z."/>
            <person name="Liu X.D."/>
            <person name="Liao X.Y."/>
            <person name="Jiang Y.T."/>
            <person name="Yu X."/>
            <person name="Hao Y."/>
            <person name="Huang J."/>
            <person name="Zhao X.W."/>
            <person name="Ke S."/>
            <person name="Chen Y.Y."/>
            <person name="Wu W.L."/>
            <person name="Hsu J.L."/>
            <person name="Lin Y.F."/>
            <person name="Huang M.D."/>
            <person name="Li C.Y."/>
            <person name="Huang L."/>
            <person name="Wang Z.W."/>
            <person name="Zhao X."/>
            <person name="Zhong W.Y."/>
            <person name="Peng D.H."/>
            <person name="Ahmad S."/>
            <person name="Lan S."/>
            <person name="Zhang J.S."/>
            <person name="Tsai W.C."/>
            <person name="Van de Peer Y."/>
            <person name="Liu Z.J."/>
        </authorList>
    </citation>
    <scope>NUCLEOTIDE SEQUENCE</scope>
    <source>
        <strain evidence="2">CP</strain>
    </source>
</reference>